<comment type="caution">
    <text evidence="4">The sequence shown here is derived from an EMBL/GenBank/DDBJ whole genome shotgun (WGS) entry which is preliminary data.</text>
</comment>
<keyword evidence="1" id="KW-0812">Transmembrane</keyword>
<protein>
    <submittedName>
        <fullName evidence="4">GldG family protein</fullName>
    </submittedName>
</protein>
<dbReference type="Pfam" id="PF09822">
    <property type="entry name" value="ABC_transp_aux"/>
    <property type="match status" value="1"/>
</dbReference>
<keyword evidence="1" id="KW-1133">Transmembrane helix</keyword>
<feature type="transmembrane region" description="Helical" evidence="1">
    <location>
        <begin position="12"/>
        <end position="29"/>
    </location>
</feature>
<dbReference type="InterPro" id="IPR055396">
    <property type="entry name" value="DUF7088"/>
</dbReference>
<dbReference type="Proteomes" id="UP000886860">
    <property type="component" value="Unassembled WGS sequence"/>
</dbReference>
<evidence type="ECO:0000259" key="2">
    <source>
        <dbReference type="Pfam" id="PF09822"/>
    </source>
</evidence>
<gene>
    <name evidence="4" type="ORF">IAB60_03950</name>
</gene>
<dbReference type="Pfam" id="PF23357">
    <property type="entry name" value="DUF7088"/>
    <property type="match status" value="1"/>
</dbReference>
<feature type="domain" description="DUF7088" evidence="3">
    <location>
        <begin position="45"/>
        <end position="132"/>
    </location>
</feature>
<reference evidence="4" key="1">
    <citation type="submission" date="2020-10" db="EMBL/GenBank/DDBJ databases">
        <authorList>
            <person name="Gilroy R."/>
        </authorList>
    </citation>
    <scope>NUCLEOTIDE SEQUENCE</scope>
    <source>
        <strain evidence="4">CHK123-3438</strain>
    </source>
</reference>
<proteinExistence type="predicted"/>
<evidence type="ECO:0000259" key="3">
    <source>
        <dbReference type="Pfam" id="PF23357"/>
    </source>
</evidence>
<dbReference type="InterPro" id="IPR019196">
    <property type="entry name" value="ABC_transp_unknown"/>
</dbReference>
<evidence type="ECO:0000313" key="5">
    <source>
        <dbReference type="Proteomes" id="UP000886860"/>
    </source>
</evidence>
<feature type="domain" description="ABC-type uncharacterised transport system" evidence="2">
    <location>
        <begin position="175"/>
        <end position="356"/>
    </location>
</feature>
<accession>A0A9D1GHU4</accession>
<name>A0A9D1GHU4_9FIRM</name>
<dbReference type="EMBL" id="DVKS01000067">
    <property type="protein sequence ID" value="HIT41250.1"/>
    <property type="molecule type" value="Genomic_DNA"/>
</dbReference>
<sequence>MKRTLKKGGYSAVLTLIVIAAAVVFNMMINKLPESMRRFDMSGRQLYDLGETTEEVLAGLDKDVVIYVVGDPESVDSRITAMVNRYAEASDHVQIETVDTVLHPEQLASLNAEANTLLVSCEETGKQRTVSFNDIVRVDEMAYYMYGQLVESEFDGEGQITSAISQVTSDGAEQVYATEGHGESTLSQTVQDMFEKSSLQFKTVNLLEEGGVPNDCSLLMIYNPQRDLAVDELTSITEYLNGGGQVMILAGFSAEERPNLDALLAEYGMILEKGYAADTSRFYQNNPYYIFPEYNHASQAVSGIGDDELTLLTGSSVVTLMEEMPEGVTAESIMTTSEDGLLIDINGNQTPGQYTVAASSTKELESGQAVLTVFACPEMIDEGITSTFTNLANLTIFMNAATANFEDISNISIPAKSLEVTYNTIPTAGLWASIFIFLIPVFCVIMGFAVWMRRRKL</sequence>
<evidence type="ECO:0000256" key="1">
    <source>
        <dbReference type="SAM" id="Phobius"/>
    </source>
</evidence>
<reference evidence="4" key="2">
    <citation type="journal article" date="2021" name="PeerJ">
        <title>Extensive microbial diversity within the chicken gut microbiome revealed by metagenomics and culture.</title>
        <authorList>
            <person name="Gilroy R."/>
            <person name="Ravi A."/>
            <person name="Getino M."/>
            <person name="Pursley I."/>
            <person name="Horton D.L."/>
            <person name="Alikhan N.F."/>
            <person name="Baker D."/>
            <person name="Gharbi K."/>
            <person name="Hall N."/>
            <person name="Watson M."/>
            <person name="Adriaenssens E.M."/>
            <person name="Foster-Nyarko E."/>
            <person name="Jarju S."/>
            <person name="Secka A."/>
            <person name="Antonio M."/>
            <person name="Oren A."/>
            <person name="Chaudhuri R.R."/>
            <person name="La Ragione R."/>
            <person name="Hildebrand F."/>
            <person name="Pallen M.J."/>
        </authorList>
    </citation>
    <scope>NUCLEOTIDE SEQUENCE</scope>
    <source>
        <strain evidence="4">CHK123-3438</strain>
    </source>
</reference>
<feature type="transmembrane region" description="Helical" evidence="1">
    <location>
        <begin position="430"/>
        <end position="451"/>
    </location>
</feature>
<keyword evidence="1" id="KW-0472">Membrane</keyword>
<organism evidence="4 5">
    <name type="scientific">Candidatus Caccovicinus merdipullorum</name>
    <dbReference type="NCBI Taxonomy" id="2840724"/>
    <lineage>
        <taxon>Bacteria</taxon>
        <taxon>Bacillati</taxon>
        <taxon>Bacillota</taxon>
        <taxon>Clostridia</taxon>
        <taxon>Eubacteriales</taxon>
        <taxon>Candidatus Caccovicinus</taxon>
    </lineage>
</organism>
<dbReference type="AlphaFoldDB" id="A0A9D1GHU4"/>
<evidence type="ECO:0000313" key="4">
    <source>
        <dbReference type="EMBL" id="HIT41250.1"/>
    </source>
</evidence>